<reference evidence="3 5" key="1">
    <citation type="submission" date="2020-03" db="EMBL/GenBank/DDBJ databases">
        <title>Roseomonas selenitidurans sp. nov. isolated from soil.</title>
        <authorList>
            <person name="Liu H."/>
        </authorList>
    </citation>
    <scope>NUCLEOTIDE SEQUENCE [LARGE SCALE GENOMIC DNA]</scope>
    <source>
        <strain evidence="3 5">JCM 15073</strain>
    </source>
</reference>
<feature type="coiled-coil region" evidence="1">
    <location>
        <begin position="68"/>
        <end position="95"/>
    </location>
</feature>
<dbReference type="Pfam" id="PF13333">
    <property type="entry name" value="rve_2"/>
    <property type="match status" value="1"/>
</dbReference>
<proteinExistence type="predicted"/>
<evidence type="ECO:0000313" key="5">
    <source>
        <dbReference type="Proteomes" id="UP000765160"/>
    </source>
</evidence>
<sequence length="411" mass="46074">MTARKTAANYSPEVRERAVRLVLDGAGEHGSQWAAIGSIAAKIGCTAETLRRWVRQAERDRGKRAGPTSEERDRIKALEREVRELRQANEILRKASAYFCPGGARPPVEAMIAFIDDHRGEYGVEPICRVLPIAPSTYHARVAQRADPTQGSTRSQRDGMLRAEVRRVHAENFGVYGVRKVWRQLGREGTPVARCTVARLMRQLGLRGVVRGKETRTTVPDRGAPCPADRVNRQFLAPRPNLLWVSDFTYVATWQGFVYVAFVIDTFARRIVGWRVSRTAHAGFVLDALEQALHDRRPVQGTGLVHHSDRGVQYVSIRYTERLAEAGIEPSVGSVGDSYDNALAESVIGLFKTEVIRRRGPWRSLEVVEFATLEWVDWFNNRRLLEPIGNIPPAEAEARYYAAQEATPLAA</sequence>
<dbReference type="PANTHER" id="PTHR46889:SF4">
    <property type="entry name" value="TRANSPOSASE INSO FOR INSERTION SEQUENCE ELEMENT IS911B-RELATED"/>
    <property type="match status" value="1"/>
</dbReference>
<dbReference type="InterPro" id="IPR025948">
    <property type="entry name" value="HTH-like_dom"/>
</dbReference>
<dbReference type="Pfam" id="PF00665">
    <property type="entry name" value="rve"/>
    <property type="match status" value="1"/>
</dbReference>
<evidence type="ECO:0000313" key="3">
    <source>
        <dbReference type="EMBL" id="NKE45256.1"/>
    </source>
</evidence>
<dbReference type="Pfam" id="PF13276">
    <property type="entry name" value="HTH_21"/>
    <property type="match status" value="1"/>
</dbReference>
<dbReference type="SUPFAM" id="SSF53098">
    <property type="entry name" value="Ribonuclease H-like"/>
    <property type="match status" value="1"/>
</dbReference>
<dbReference type="PROSITE" id="PS50994">
    <property type="entry name" value="INTEGRASE"/>
    <property type="match status" value="1"/>
</dbReference>
<dbReference type="InterPro" id="IPR048020">
    <property type="entry name" value="Transpos_IS3"/>
</dbReference>
<dbReference type="InterPro" id="IPR050900">
    <property type="entry name" value="Transposase_IS3/IS150/IS904"/>
</dbReference>
<dbReference type="Gene3D" id="1.10.10.10">
    <property type="entry name" value="Winged helix-like DNA-binding domain superfamily/Winged helix DNA-binding domain"/>
    <property type="match status" value="1"/>
</dbReference>
<dbReference type="RefSeq" id="WP_168049720.1">
    <property type="nucleotide sequence ID" value="NZ_JAATJR010000003.1"/>
</dbReference>
<keyword evidence="5" id="KW-1185">Reference proteome</keyword>
<dbReference type="InterPro" id="IPR036388">
    <property type="entry name" value="WH-like_DNA-bd_sf"/>
</dbReference>
<evidence type="ECO:0000313" key="4">
    <source>
        <dbReference type="EMBL" id="NKE45280.1"/>
    </source>
</evidence>
<evidence type="ECO:0000256" key="1">
    <source>
        <dbReference type="SAM" id="Coils"/>
    </source>
</evidence>
<evidence type="ECO:0000259" key="2">
    <source>
        <dbReference type="PROSITE" id="PS50994"/>
    </source>
</evidence>
<dbReference type="Gene3D" id="3.30.420.10">
    <property type="entry name" value="Ribonuclease H-like superfamily/Ribonuclease H"/>
    <property type="match status" value="1"/>
</dbReference>
<dbReference type="InterPro" id="IPR002514">
    <property type="entry name" value="Transposase_8"/>
</dbReference>
<comment type="caution">
    <text evidence="3">The sequence shown here is derived from an EMBL/GenBank/DDBJ whole genome shotgun (WGS) entry which is preliminary data.</text>
</comment>
<name>A0ABX1EYU2_9PROT</name>
<dbReference type="InterPro" id="IPR009057">
    <property type="entry name" value="Homeodomain-like_sf"/>
</dbReference>
<organism evidence="3 5">
    <name type="scientific">Falsiroseomonas frigidaquae</name>
    <dbReference type="NCBI Taxonomy" id="487318"/>
    <lineage>
        <taxon>Bacteria</taxon>
        <taxon>Pseudomonadati</taxon>
        <taxon>Pseudomonadota</taxon>
        <taxon>Alphaproteobacteria</taxon>
        <taxon>Acetobacterales</taxon>
        <taxon>Roseomonadaceae</taxon>
        <taxon>Falsiroseomonas</taxon>
    </lineage>
</organism>
<dbReference type="Proteomes" id="UP000765160">
    <property type="component" value="Unassembled WGS sequence"/>
</dbReference>
<dbReference type="InterPro" id="IPR001584">
    <property type="entry name" value="Integrase_cat-core"/>
</dbReference>
<dbReference type="NCBIfam" id="NF033516">
    <property type="entry name" value="transpos_IS3"/>
    <property type="match status" value="1"/>
</dbReference>
<dbReference type="SUPFAM" id="SSF46689">
    <property type="entry name" value="Homeodomain-like"/>
    <property type="match status" value="1"/>
</dbReference>
<accession>A0ABX1EYU2</accession>
<dbReference type="Pfam" id="PF01527">
    <property type="entry name" value="HTH_Tnp_1"/>
    <property type="match status" value="1"/>
</dbReference>
<dbReference type="InterPro" id="IPR012337">
    <property type="entry name" value="RNaseH-like_sf"/>
</dbReference>
<feature type="domain" description="Integrase catalytic" evidence="2">
    <location>
        <begin position="236"/>
        <end position="401"/>
    </location>
</feature>
<dbReference type="PANTHER" id="PTHR46889">
    <property type="entry name" value="TRANSPOSASE INSF FOR INSERTION SEQUENCE IS3B-RELATED"/>
    <property type="match status" value="1"/>
</dbReference>
<keyword evidence="1" id="KW-0175">Coiled coil</keyword>
<dbReference type="InterPro" id="IPR036397">
    <property type="entry name" value="RNaseH_sf"/>
</dbReference>
<dbReference type="EMBL" id="JAAVTX010000003">
    <property type="protein sequence ID" value="NKE45256.1"/>
    <property type="molecule type" value="Genomic_DNA"/>
</dbReference>
<dbReference type="EMBL" id="JAAVTX010000003">
    <property type="protein sequence ID" value="NKE45280.1"/>
    <property type="molecule type" value="Genomic_DNA"/>
</dbReference>
<protein>
    <submittedName>
        <fullName evidence="3">IS3 family transposase</fullName>
    </submittedName>
</protein>
<gene>
    <name evidence="3" type="ORF">HB662_10750</name>
    <name evidence="4" type="ORF">HB662_10870</name>
</gene>